<reference evidence="2" key="1">
    <citation type="journal article" date="2021" name="Open Biol.">
        <title>Shared evolutionary footprints suggest mitochondrial oxidative damage underlies multiple complex I losses in fungi.</title>
        <authorList>
            <person name="Schikora-Tamarit M.A."/>
            <person name="Marcet-Houben M."/>
            <person name="Nosek J."/>
            <person name="Gabaldon T."/>
        </authorList>
    </citation>
    <scope>NUCLEOTIDE SEQUENCE</scope>
    <source>
        <strain evidence="2">CBS6341</strain>
    </source>
</reference>
<evidence type="ECO:0000313" key="2">
    <source>
        <dbReference type="EMBL" id="KAH3672873.1"/>
    </source>
</evidence>
<accession>A0A9P8TAX7</accession>
<keyword evidence="3" id="KW-1185">Reference proteome</keyword>
<name>A0A9P8TAX7_9ASCO</name>
<protein>
    <submittedName>
        <fullName evidence="2">Uncharacterized protein</fullName>
    </submittedName>
</protein>
<evidence type="ECO:0000256" key="1">
    <source>
        <dbReference type="SAM" id="MobiDB-lite"/>
    </source>
</evidence>
<dbReference type="AlphaFoldDB" id="A0A9P8TAX7"/>
<feature type="region of interest" description="Disordered" evidence="1">
    <location>
        <begin position="154"/>
        <end position="183"/>
    </location>
</feature>
<sequence length="183" mass="19624">VAENTLPTLEYETEDTIVLLLPFEDKFSEFVAGVVVTDPDSLVPSPLVFVVVYESESEDSLGLLSPFENRSSDFVAGVDDTNPDSLDVSVEVSLDPVEEKSLEVGRLDDGGIPDDERLGPKPDPVCDGLTVEKSGDETPDSVLDVLTELDLDDEPLSVVDGPPVLEPLGPEPLSVVDEALDEE</sequence>
<reference evidence="2" key="2">
    <citation type="submission" date="2021-01" db="EMBL/GenBank/DDBJ databases">
        <authorList>
            <person name="Schikora-Tamarit M.A."/>
        </authorList>
    </citation>
    <scope>NUCLEOTIDE SEQUENCE</scope>
    <source>
        <strain evidence="2">CBS6341</strain>
    </source>
</reference>
<gene>
    <name evidence="2" type="ORF">WICMUC_004095</name>
</gene>
<feature type="compositionally biased region" description="Basic and acidic residues" evidence="1">
    <location>
        <begin position="105"/>
        <end position="120"/>
    </location>
</feature>
<feature type="non-terminal residue" evidence="2">
    <location>
        <position position="183"/>
    </location>
</feature>
<feature type="region of interest" description="Disordered" evidence="1">
    <location>
        <begin position="105"/>
        <end position="140"/>
    </location>
</feature>
<dbReference type="EMBL" id="JAEUBF010001112">
    <property type="protein sequence ID" value="KAH3672873.1"/>
    <property type="molecule type" value="Genomic_DNA"/>
</dbReference>
<feature type="compositionally biased region" description="Low complexity" evidence="1">
    <location>
        <begin position="156"/>
        <end position="176"/>
    </location>
</feature>
<dbReference type="Proteomes" id="UP000769528">
    <property type="component" value="Unassembled WGS sequence"/>
</dbReference>
<comment type="caution">
    <text evidence="2">The sequence shown here is derived from an EMBL/GenBank/DDBJ whole genome shotgun (WGS) entry which is preliminary data.</text>
</comment>
<organism evidence="2 3">
    <name type="scientific">Wickerhamomyces mucosus</name>
    <dbReference type="NCBI Taxonomy" id="1378264"/>
    <lineage>
        <taxon>Eukaryota</taxon>
        <taxon>Fungi</taxon>
        <taxon>Dikarya</taxon>
        <taxon>Ascomycota</taxon>
        <taxon>Saccharomycotina</taxon>
        <taxon>Saccharomycetes</taxon>
        <taxon>Phaffomycetales</taxon>
        <taxon>Wickerhamomycetaceae</taxon>
        <taxon>Wickerhamomyces</taxon>
    </lineage>
</organism>
<evidence type="ECO:0000313" key="3">
    <source>
        <dbReference type="Proteomes" id="UP000769528"/>
    </source>
</evidence>
<proteinExistence type="predicted"/>